<sequence length="338" mass="34395">MVTAPPSQPRTPLPPDAPSAALAVDIGGTKAELRARAGAADSGVVRIEWDAPGRPRAPDFDDDIERLDAAARRALRAVGATRPRTAVLALPATLGAEGRVSRWPGRPSWRGRRPAAELAARWNATPLVRDDALLAGYAEARAGHRTRAGLLYLGIGTGVGGAWLPPRPADTPPEGPDELRPCEAGHLVVRPDDGPLCDCGQYGCLQAYASGPALLRAAEARGEAAALAEAADACALAVAAIGELLPFATVVLGGGVGATRADLAAALSAQLPRRTRRGSTLPEVVPAVHGTAGSLAGALLLALSAGPPEHPSAPDAAARRGGAATTRTLETAEGDPRT</sequence>
<dbReference type="STRING" id="1935.B1H20_29915"/>
<evidence type="ECO:0000256" key="2">
    <source>
        <dbReference type="SAM" id="MobiDB-lite"/>
    </source>
</evidence>
<dbReference type="OrthoDB" id="9795247at2"/>
<dbReference type="PANTHER" id="PTHR18964:SF149">
    <property type="entry name" value="BIFUNCTIONAL UDP-N-ACETYLGLUCOSAMINE 2-EPIMERASE_N-ACETYLMANNOSAMINE KINASE"/>
    <property type="match status" value="1"/>
</dbReference>
<dbReference type="InterPro" id="IPR043129">
    <property type="entry name" value="ATPase_NBD"/>
</dbReference>
<organism evidence="3 4">
    <name type="scientific">Streptomyces violaceoruber</name>
    <dbReference type="NCBI Taxonomy" id="1935"/>
    <lineage>
        <taxon>Bacteria</taxon>
        <taxon>Bacillati</taxon>
        <taxon>Actinomycetota</taxon>
        <taxon>Actinomycetes</taxon>
        <taxon>Kitasatosporales</taxon>
        <taxon>Streptomycetaceae</taxon>
        <taxon>Streptomyces</taxon>
        <taxon>Streptomyces violaceoruber group</taxon>
    </lineage>
</organism>
<accession>A0A1V0UJ92</accession>
<dbReference type="RefSeq" id="WP_083193576.1">
    <property type="nucleotide sequence ID" value="NZ_CP020570.1"/>
</dbReference>
<name>A0A1V0UJ92_STRVN</name>
<dbReference type="SUPFAM" id="SSF53067">
    <property type="entry name" value="Actin-like ATPase domain"/>
    <property type="match status" value="1"/>
</dbReference>
<protein>
    <recommendedName>
        <fullName evidence="5">Kanamycin kinase</fullName>
    </recommendedName>
</protein>
<comment type="similarity">
    <text evidence="1">Belongs to the ROK (NagC/XylR) family.</text>
</comment>
<feature type="compositionally biased region" description="Pro residues" evidence="2">
    <location>
        <begin position="1"/>
        <end position="17"/>
    </location>
</feature>
<dbReference type="Proteomes" id="UP000192445">
    <property type="component" value="Chromosome"/>
</dbReference>
<dbReference type="AlphaFoldDB" id="A0A1V0UJ92"/>
<dbReference type="PANTHER" id="PTHR18964">
    <property type="entry name" value="ROK (REPRESSOR, ORF, KINASE) FAMILY"/>
    <property type="match status" value="1"/>
</dbReference>
<feature type="compositionally biased region" description="Low complexity" evidence="2">
    <location>
        <begin position="319"/>
        <end position="331"/>
    </location>
</feature>
<dbReference type="Pfam" id="PF00480">
    <property type="entry name" value="ROK"/>
    <property type="match status" value="1"/>
</dbReference>
<evidence type="ECO:0000313" key="3">
    <source>
        <dbReference type="EMBL" id="ARF65156.1"/>
    </source>
</evidence>
<gene>
    <name evidence="3" type="ORF">B1H20_29915</name>
</gene>
<evidence type="ECO:0000313" key="4">
    <source>
        <dbReference type="Proteomes" id="UP000192445"/>
    </source>
</evidence>
<evidence type="ECO:0008006" key="5">
    <source>
        <dbReference type="Google" id="ProtNLM"/>
    </source>
</evidence>
<dbReference type="Gene3D" id="3.30.420.40">
    <property type="match status" value="2"/>
</dbReference>
<dbReference type="EMBL" id="CP020570">
    <property type="protein sequence ID" value="ARF65156.1"/>
    <property type="molecule type" value="Genomic_DNA"/>
</dbReference>
<feature type="region of interest" description="Disordered" evidence="2">
    <location>
        <begin position="1"/>
        <end position="21"/>
    </location>
</feature>
<dbReference type="KEGG" id="svu:B1H20_29915"/>
<feature type="region of interest" description="Disordered" evidence="2">
    <location>
        <begin position="306"/>
        <end position="338"/>
    </location>
</feature>
<reference evidence="3 4" key="1">
    <citation type="submission" date="2017-03" db="EMBL/GenBank/DDBJ databases">
        <title>Complete Genome Sequence of a natural compounds producer, Streptomyces violaceus S21.</title>
        <authorList>
            <person name="Zhong C."/>
            <person name="Zhao Z."/>
            <person name="Fu J."/>
            <person name="Zong G."/>
            <person name="Qin R."/>
            <person name="Cao G."/>
        </authorList>
    </citation>
    <scope>NUCLEOTIDE SEQUENCE [LARGE SCALE GENOMIC DNA]</scope>
    <source>
        <strain evidence="3 4">S21</strain>
    </source>
</reference>
<dbReference type="InterPro" id="IPR000600">
    <property type="entry name" value="ROK"/>
</dbReference>
<proteinExistence type="inferred from homology"/>
<evidence type="ECO:0000256" key="1">
    <source>
        <dbReference type="ARBA" id="ARBA00006479"/>
    </source>
</evidence>